<evidence type="ECO:0000259" key="4">
    <source>
        <dbReference type="PROSITE" id="PS50118"/>
    </source>
</evidence>
<feature type="compositionally biased region" description="Basic residues" evidence="3">
    <location>
        <begin position="1073"/>
        <end position="1087"/>
    </location>
</feature>
<accession>A0A0D2K746</accession>
<dbReference type="GO" id="GO:0005634">
    <property type="term" value="C:nucleus"/>
    <property type="evidence" value="ECO:0007669"/>
    <property type="project" value="UniProtKB-UniRule"/>
</dbReference>
<reference evidence="5 6" key="1">
    <citation type="journal article" date="2013" name="BMC Genomics">
        <title>Reconstruction of the lipid metabolism for the microalga Monoraphidium neglectum from its genome sequence reveals characteristics suitable for biofuel production.</title>
        <authorList>
            <person name="Bogen C."/>
            <person name="Al-Dilaimi A."/>
            <person name="Albersmeier A."/>
            <person name="Wichmann J."/>
            <person name="Grundmann M."/>
            <person name="Rupp O."/>
            <person name="Lauersen K.J."/>
            <person name="Blifernez-Klassen O."/>
            <person name="Kalinowski J."/>
            <person name="Goesmann A."/>
            <person name="Mussgnug J.H."/>
            <person name="Kruse O."/>
        </authorList>
    </citation>
    <scope>NUCLEOTIDE SEQUENCE [LARGE SCALE GENOMIC DNA]</scope>
    <source>
        <strain evidence="5 6">SAG 48.87</strain>
    </source>
</reference>
<keyword evidence="1" id="KW-0238">DNA-binding</keyword>
<keyword evidence="1" id="KW-0539">Nucleus</keyword>
<feature type="compositionally biased region" description="Low complexity" evidence="3">
    <location>
        <begin position="599"/>
        <end position="613"/>
    </location>
</feature>
<feature type="region of interest" description="Disordered" evidence="3">
    <location>
        <begin position="731"/>
        <end position="755"/>
    </location>
</feature>
<dbReference type="RefSeq" id="XP_013905122.1">
    <property type="nucleotide sequence ID" value="XM_014049668.1"/>
</dbReference>
<proteinExistence type="predicted"/>
<dbReference type="InterPro" id="IPR036910">
    <property type="entry name" value="HMG_box_dom_sf"/>
</dbReference>
<dbReference type="KEGG" id="mng:MNEG_1858"/>
<name>A0A0D2K746_9CHLO</name>
<feature type="compositionally biased region" description="Acidic residues" evidence="3">
    <location>
        <begin position="25"/>
        <end position="46"/>
    </location>
</feature>
<dbReference type="AlphaFoldDB" id="A0A0D2K746"/>
<dbReference type="Proteomes" id="UP000054498">
    <property type="component" value="Unassembled WGS sequence"/>
</dbReference>
<sequence>MAAQRGKDGGKGGGKGADKGNLDDFVVEDDKEDSEDQDGSGDDSDGGSDYNPSGSGGDDDEEGADSGSDSDYGGGRRTAGADGGRKRKANGPAAVGAAAGGSGRRRGKRRRAKAHVLAALKQLLEAVGSEGRELDALREEWQRDMAEAKRTLSELNASHSARRSALDRMHDTARDQQAGAPRGGELDLPVFTVSASDCQKLERRRSRDGQPHTFTHLRDTGIPELRDHARQIAARGRAAALKALAGKLSHFVVSAGRALLNQARVPGGQVTEKLGPAIQEAYESTQTGLKRQLDAHTTAWTLQLQSSWIHQGLGPRLTTGAGKQRTRARADMNAFPFLGPVAPTTVAAWRSSSGSKGCGLYYMTYKAVVRRNGGPYVSPSAGEINFNGDLVGPILDACAVIWDATFNQGTELLLANFSKGVISSLRLSLAAFQQSLVALGLEGGPLAAMLVQVARNEQRRLDGAIGQVVALVEDRQKSLSRCVLEGEVRRTMQGAYDACAAERGGGSYNRMHTLMEEVRKLATECVAQLRGGVAAVLQGASTHLSTLWEVPPCNDYERYEAAKKLLALAHRARATCEAVGAAPEPLFSLPSIAPEPPSTARALATAGAGVADTGAKRQAGGEGTEGEEVAKEEAEEDEGIRDRRHESSVLQRQQQQAEQQEAARRHEQWWQHQQQQAHQQRAQVRALQLQHQQEMLRPQHLPNAQQQQLLQQQQPRQQLLQQQQRHQQQLRQQQHQQLQRQRQQRQQQPQQPQHPQQQQQQQVQVQVQQPQVQPQQQQQLQEQQRQQLQEQQRQQPQEQQRQQPQVQQRQQPQVQVQQQQQQQQPQMKQQQQVHVQVQVQPQQQQQLQAQQRQQPQVQQQQQQQQQLVGAQQQLQQLQQQQQQQVQPQMHLPCSQQLQLPQRQQQQQQQQQQQGCQQMHLLHQRMQQYEQQAQARMPLYQDMQQCAGLQLNTQLPVLVPLNPALPVLVPLNPAHNLVPLQQPQLPAPALPPARAAAWARAPEDVIPDSEEDEEVGGAASGGCEVGWQQERVFARNVAADVSMRPLSRPWHGWADENDPGAAAAGRANGGAGVKAKKRQAKGAKKPPKRPMGSYMLFSQDKRGQVKAANPAFGVADIAKELGAMWRVVGPKEKKKYEDLAREARTRYEVEKAQFEAGQG</sequence>
<feature type="compositionally biased region" description="Basic residues" evidence="3">
    <location>
        <begin position="103"/>
        <end position="113"/>
    </location>
</feature>
<evidence type="ECO:0000313" key="5">
    <source>
        <dbReference type="EMBL" id="KIZ06103.1"/>
    </source>
</evidence>
<dbReference type="SUPFAM" id="SSF47095">
    <property type="entry name" value="HMG-box"/>
    <property type="match status" value="1"/>
</dbReference>
<dbReference type="GeneID" id="25734736"/>
<keyword evidence="6" id="KW-1185">Reference proteome</keyword>
<dbReference type="STRING" id="145388.A0A0D2K746"/>
<organism evidence="5 6">
    <name type="scientific">Monoraphidium neglectum</name>
    <dbReference type="NCBI Taxonomy" id="145388"/>
    <lineage>
        <taxon>Eukaryota</taxon>
        <taxon>Viridiplantae</taxon>
        <taxon>Chlorophyta</taxon>
        <taxon>core chlorophytes</taxon>
        <taxon>Chlorophyceae</taxon>
        <taxon>CS clade</taxon>
        <taxon>Sphaeropleales</taxon>
        <taxon>Selenastraceae</taxon>
        <taxon>Monoraphidium</taxon>
    </lineage>
</organism>
<dbReference type="PANTHER" id="PTHR36681">
    <property type="entry name" value="NUCLEAR GTPASE, GERMINAL CENTER-ASSOCIATED, TANDEM DUPLICATE 3"/>
    <property type="match status" value="1"/>
</dbReference>
<dbReference type="Gene3D" id="1.10.30.10">
    <property type="entry name" value="High mobility group box domain"/>
    <property type="match status" value="1"/>
</dbReference>
<dbReference type="SMART" id="SM00398">
    <property type="entry name" value="HMG"/>
    <property type="match status" value="1"/>
</dbReference>
<dbReference type="EMBL" id="KK100414">
    <property type="protein sequence ID" value="KIZ06103.1"/>
    <property type="molecule type" value="Genomic_DNA"/>
</dbReference>
<feature type="DNA-binding region" description="HMG box" evidence="1">
    <location>
        <begin position="1086"/>
        <end position="1154"/>
    </location>
</feature>
<dbReference type="Pfam" id="PF00505">
    <property type="entry name" value="HMG_box"/>
    <property type="match status" value="1"/>
</dbReference>
<feature type="region of interest" description="Disordered" evidence="3">
    <location>
        <begin position="590"/>
        <end position="676"/>
    </location>
</feature>
<dbReference type="InterPro" id="IPR009071">
    <property type="entry name" value="HMG_box_dom"/>
</dbReference>
<evidence type="ECO:0000256" key="3">
    <source>
        <dbReference type="SAM" id="MobiDB-lite"/>
    </source>
</evidence>
<feature type="region of interest" description="Disordered" evidence="3">
    <location>
        <begin position="1052"/>
        <end position="1092"/>
    </location>
</feature>
<protein>
    <recommendedName>
        <fullName evidence="4">HMG box domain-containing protein</fullName>
    </recommendedName>
</protein>
<feature type="region of interest" description="Disordered" evidence="3">
    <location>
        <begin position="1"/>
        <end position="113"/>
    </location>
</feature>
<evidence type="ECO:0000256" key="1">
    <source>
        <dbReference type="PROSITE-ProRule" id="PRU00267"/>
    </source>
</evidence>
<dbReference type="GO" id="GO:0003677">
    <property type="term" value="F:DNA binding"/>
    <property type="evidence" value="ECO:0007669"/>
    <property type="project" value="UniProtKB-UniRule"/>
</dbReference>
<evidence type="ECO:0000313" key="6">
    <source>
        <dbReference type="Proteomes" id="UP000054498"/>
    </source>
</evidence>
<dbReference type="OrthoDB" id="515370at2759"/>
<feature type="compositionally biased region" description="Low complexity" evidence="3">
    <location>
        <begin position="651"/>
        <end position="660"/>
    </location>
</feature>
<evidence type="ECO:0000256" key="2">
    <source>
        <dbReference type="SAM" id="Coils"/>
    </source>
</evidence>
<gene>
    <name evidence="5" type="ORF">MNEG_1858</name>
</gene>
<keyword evidence="2" id="KW-0175">Coiled coil</keyword>
<feature type="coiled-coil region" evidence="2">
    <location>
        <begin position="120"/>
        <end position="158"/>
    </location>
</feature>
<feature type="compositionally biased region" description="Basic and acidic residues" evidence="3">
    <location>
        <begin position="1"/>
        <end position="22"/>
    </location>
</feature>
<dbReference type="PANTHER" id="PTHR36681:SF3">
    <property type="entry name" value="NUCLEAR GTPASE, GERMINAL CENTER-ASSOCIATED, TANDEM DUPLICATE 3"/>
    <property type="match status" value="1"/>
</dbReference>
<dbReference type="PROSITE" id="PS50118">
    <property type="entry name" value="HMG_BOX_2"/>
    <property type="match status" value="1"/>
</dbReference>
<feature type="domain" description="HMG box" evidence="4">
    <location>
        <begin position="1086"/>
        <end position="1154"/>
    </location>
</feature>